<dbReference type="Proteomes" id="UP000054342">
    <property type="component" value="Unassembled WGS sequence"/>
</dbReference>
<dbReference type="GO" id="GO:0022857">
    <property type="term" value="F:transmembrane transporter activity"/>
    <property type="evidence" value="ECO:0007669"/>
    <property type="project" value="InterPro"/>
</dbReference>
<dbReference type="InterPro" id="IPR036259">
    <property type="entry name" value="MFS_trans_sf"/>
</dbReference>
<feature type="transmembrane region" description="Helical" evidence="9">
    <location>
        <begin position="202"/>
        <end position="219"/>
    </location>
</feature>
<keyword evidence="4 9" id="KW-0812">Transmembrane</keyword>
<accession>A0A0D2DAJ5</accession>
<evidence type="ECO:0000313" key="11">
    <source>
        <dbReference type="EMBL" id="KIW59347.1"/>
    </source>
</evidence>
<reference evidence="11 12" key="1">
    <citation type="submission" date="2015-01" db="EMBL/GenBank/DDBJ databases">
        <title>The Genome Sequence of Exophiala xenobiotica CBS118157.</title>
        <authorList>
            <consortium name="The Broad Institute Genomics Platform"/>
            <person name="Cuomo C."/>
            <person name="de Hoog S."/>
            <person name="Gorbushina A."/>
            <person name="Stielow B."/>
            <person name="Teixiera M."/>
            <person name="Abouelleil A."/>
            <person name="Chapman S.B."/>
            <person name="Priest M."/>
            <person name="Young S.K."/>
            <person name="Wortman J."/>
            <person name="Nusbaum C."/>
            <person name="Birren B."/>
        </authorList>
    </citation>
    <scope>NUCLEOTIDE SEQUENCE [LARGE SCALE GENOMIC DNA]</scope>
    <source>
        <strain evidence="11 12">CBS 118157</strain>
    </source>
</reference>
<dbReference type="PROSITE" id="PS50850">
    <property type="entry name" value="MFS"/>
    <property type="match status" value="1"/>
</dbReference>
<feature type="transmembrane region" description="Helical" evidence="9">
    <location>
        <begin position="239"/>
        <end position="258"/>
    </location>
</feature>
<name>A0A0D2DAJ5_9EURO</name>
<evidence type="ECO:0000256" key="8">
    <source>
        <dbReference type="SAM" id="MobiDB-lite"/>
    </source>
</evidence>
<evidence type="ECO:0000256" key="3">
    <source>
        <dbReference type="ARBA" id="ARBA00022475"/>
    </source>
</evidence>
<feature type="domain" description="Major facilitator superfamily (MFS) profile" evidence="10">
    <location>
        <begin position="76"/>
        <end position="496"/>
    </location>
</feature>
<feature type="transmembrane region" description="Helical" evidence="9">
    <location>
        <begin position="378"/>
        <end position="398"/>
    </location>
</feature>
<feature type="transmembrane region" description="Helical" evidence="9">
    <location>
        <begin position="404"/>
        <end position="424"/>
    </location>
</feature>
<dbReference type="RefSeq" id="XP_013319931.1">
    <property type="nucleotide sequence ID" value="XM_013464477.1"/>
</dbReference>
<evidence type="ECO:0000256" key="7">
    <source>
        <dbReference type="ARBA" id="ARBA00037968"/>
    </source>
</evidence>
<evidence type="ECO:0000256" key="6">
    <source>
        <dbReference type="ARBA" id="ARBA00023136"/>
    </source>
</evidence>
<dbReference type="InterPro" id="IPR011701">
    <property type="entry name" value="MFS"/>
</dbReference>
<feature type="transmembrane region" description="Helical" evidence="9">
    <location>
        <begin position="307"/>
        <end position="326"/>
    </location>
</feature>
<keyword evidence="2" id="KW-0813">Transport</keyword>
<dbReference type="Pfam" id="PF07690">
    <property type="entry name" value="MFS_1"/>
    <property type="match status" value="1"/>
</dbReference>
<evidence type="ECO:0000256" key="4">
    <source>
        <dbReference type="ARBA" id="ARBA00022692"/>
    </source>
</evidence>
<evidence type="ECO:0000259" key="10">
    <source>
        <dbReference type="PROSITE" id="PS50850"/>
    </source>
</evidence>
<proteinExistence type="inferred from homology"/>
<dbReference type="GeneID" id="25325709"/>
<dbReference type="SUPFAM" id="SSF103473">
    <property type="entry name" value="MFS general substrate transporter"/>
    <property type="match status" value="1"/>
</dbReference>
<evidence type="ECO:0000256" key="5">
    <source>
        <dbReference type="ARBA" id="ARBA00022989"/>
    </source>
</evidence>
<dbReference type="Gene3D" id="1.20.1250.20">
    <property type="entry name" value="MFS general substrate transporter like domains"/>
    <property type="match status" value="2"/>
</dbReference>
<feature type="transmembrane region" description="Helical" evidence="9">
    <location>
        <begin position="346"/>
        <end position="366"/>
    </location>
</feature>
<feature type="transmembrane region" description="Helical" evidence="9">
    <location>
        <begin position="436"/>
        <end position="455"/>
    </location>
</feature>
<dbReference type="AlphaFoldDB" id="A0A0D2DAJ5"/>
<dbReference type="PANTHER" id="PTHR43791:SF37">
    <property type="entry name" value="MAJOR FACILITATOR SUPERFAMILY (MFS) PROFILE DOMAIN-CONTAINING PROTEIN"/>
    <property type="match status" value="1"/>
</dbReference>
<comment type="similarity">
    <text evidence="7">Belongs to the major facilitator superfamily. Allantoate permease family.</text>
</comment>
<comment type="subcellular location">
    <subcellularLocation>
        <location evidence="1">Cell membrane</location>
        <topology evidence="1">Multi-pass membrane protein</topology>
    </subcellularLocation>
</comment>
<feature type="region of interest" description="Disordered" evidence="8">
    <location>
        <begin position="512"/>
        <end position="535"/>
    </location>
</feature>
<feature type="transmembrane region" description="Helical" evidence="9">
    <location>
        <begin position="467"/>
        <end position="490"/>
    </location>
</feature>
<dbReference type="EMBL" id="KN847318">
    <property type="protein sequence ID" value="KIW59347.1"/>
    <property type="molecule type" value="Genomic_DNA"/>
</dbReference>
<evidence type="ECO:0000313" key="12">
    <source>
        <dbReference type="Proteomes" id="UP000054342"/>
    </source>
</evidence>
<sequence length="535" mass="59955">MALKVSDLDKPALEADAGPVGGSISTTVTPVVDAQPLKTPRTRTRRVLRSIQRYVWDDPDRPKDEKWFLFKLDVFLLSISCLGYFSKNLDQANISNAYVSGMKEALNMNGSQLTYAGNVFTAGYVLGQLPAVMLATRVRPSILIPTMEVLWSVFTFCSAAVKTSSQLYAMRFLLAICEGTYFPTVVYIIGSWYTRSERGKRMTIFYATASLAGMFSGYLQAGAYRGLDGVLGHEGWQWLYIICGVISLPVGILGYFFFPDFPETTRAFYITKEEAEWAKRRLAADGMKPLGASAWDRTKIFRIMAQWQFWILPVGYFFVQASYPIYQPVFALWLKATHHSIYQINVWPTGQYAVGVVVQILAGILSDSPLLRGKRWQALIAMQVPTIFGCIVLAIWDVPDGLKYVAYYLTYTCAGVPGIYYAWYSELIPHDHEMRGFVIAWSNMFSYIQSIWWTLTVWRTVLAPRFHAAFIAAACLGVALCCVSVLLTILGERDRKKRALAQEELRDEEIVAADSKSTDGSRKSPATVGGLTSLV</sequence>
<dbReference type="FunFam" id="1.20.1250.20:FF:000386">
    <property type="entry name" value="MFS general substrate transporter"/>
    <property type="match status" value="1"/>
</dbReference>
<dbReference type="OrthoDB" id="3639251at2759"/>
<keyword evidence="6 9" id="KW-0472">Membrane</keyword>
<feature type="transmembrane region" description="Helical" evidence="9">
    <location>
        <begin position="115"/>
        <end position="135"/>
    </location>
</feature>
<evidence type="ECO:0000256" key="2">
    <source>
        <dbReference type="ARBA" id="ARBA00022448"/>
    </source>
</evidence>
<protein>
    <recommendedName>
        <fullName evidence="10">Major facilitator superfamily (MFS) profile domain-containing protein</fullName>
    </recommendedName>
</protein>
<dbReference type="InterPro" id="IPR020846">
    <property type="entry name" value="MFS_dom"/>
</dbReference>
<dbReference type="HOGENOM" id="CLU_001265_4_2_1"/>
<keyword evidence="12" id="KW-1185">Reference proteome</keyword>
<keyword evidence="5 9" id="KW-1133">Transmembrane helix</keyword>
<gene>
    <name evidence="11" type="ORF">PV05_03801</name>
</gene>
<dbReference type="GO" id="GO:0005886">
    <property type="term" value="C:plasma membrane"/>
    <property type="evidence" value="ECO:0007669"/>
    <property type="project" value="UniProtKB-SubCell"/>
</dbReference>
<evidence type="ECO:0000256" key="1">
    <source>
        <dbReference type="ARBA" id="ARBA00004651"/>
    </source>
</evidence>
<keyword evidence="3" id="KW-1003">Cell membrane</keyword>
<evidence type="ECO:0000256" key="9">
    <source>
        <dbReference type="SAM" id="Phobius"/>
    </source>
</evidence>
<organism evidence="11 12">
    <name type="scientific">Exophiala xenobiotica</name>
    <dbReference type="NCBI Taxonomy" id="348802"/>
    <lineage>
        <taxon>Eukaryota</taxon>
        <taxon>Fungi</taxon>
        <taxon>Dikarya</taxon>
        <taxon>Ascomycota</taxon>
        <taxon>Pezizomycotina</taxon>
        <taxon>Eurotiomycetes</taxon>
        <taxon>Chaetothyriomycetidae</taxon>
        <taxon>Chaetothyriales</taxon>
        <taxon>Herpotrichiellaceae</taxon>
        <taxon>Exophiala</taxon>
    </lineage>
</organism>
<dbReference type="PANTHER" id="PTHR43791">
    <property type="entry name" value="PERMEASE-RELATED"/>
    <property type="match status" value="1"/>
</dbReference>
<dbReference type="FunFam" id="1.20.1250.20:FF:000065">
    <property type="entry name" value="Putative MFS pantothenate transporter"/>
    <property type="match status" value="1"/>
</dbReference>
<feature type="transmembrane region" description="Helical" evidence="9">
    <location>
        <begin position="167"/>
        <end position="190"/>
    </location>
</feature>